<comment type="catalytic activity">
    <reaction evidence="6">
        <text>a 2'-deoxyadenosine in DNA + S-adenosyl-L-methionine = an N(6)-methyl-2'-deoxyadenosine in DNA + S-adenosyl-L-homocysteine + H(+)</text>
        <dbReference type="Rhea" id="RHEA:15197"/>
        <dbReference type="Rhea" id="RHEA-COMP:12418"/>
        <dbReference type="Rhea" id="RHEA-COMP:12419"/>
        <dbReference type="ChEBI" id="CHEBI:15378"/>
        <dbReference type="ChEBI" id="CHEBI:57856"/>
        <dbReference type="ChEBI" id="CHEBI:59789"/>
        <dbReference type="ChEBI" id="CHEBI:90615"/>
        <dbReference type="ChEBI" id="CHEBI:90616"/>
        <dbReference type="EC" id="2.1.1.72"/>
    </reaction>
</comment>
<evidence type="ECO:0000313" key="8">
    <source>
        <dbReference type="Proteomes" id="UP000315434"/>
    </source>
</evidence>
<accession>A0A546XQL8</accession>
<sequence>MVNLMPVAPATPPAPYIGGKRVLAKAIIARINETPHESYAEAFVGMGGVFLRRNLQPRMEVINDISGDVANLFRILQRHYPQFMETLRYQVTSRREFDRLSRTDPSTLTDLERAARFLYLQRTAFGGKVAGQNFGVSMQGARFNLLKLAPQLEAIHERMAGVVIEQLPWRRFIERYDRAGMLFYLDPPYYGNETDYGSGVFAREEFAEMADVLGRIKGRFILSLNAVPEVYEIFRIFKIMEIDCTYSLHGQGQAKAVREVIITGGAG</sequence>
<dbReference type="InterPro" id="IPR012327">
    <property type="entry name" value="MeTrfase_D12"/>
</dbReference>
<dbReference type="AlphaFoldDB" id="A0A546XQL8"/>
<comment type="caution">
    <text evidence="7">The sequence shown here is derived from an EMBL/GenBank/DDBJ whole genome shotgun (WGS) entry which is preliminary data.</text>
</comment>
<dbReference type="GO" id="GO:0043565">
    <property type="term" value="F:sequence-specific DNA binding"/>
    <property type="evidence" value="ECO:0007669"/>
    <property type="project" value="TreeGrafter"/>
</dbReference>
<evidence type="ECO:0000256" key="3">
    <source>
        <dbReference type="ARBA" id="ARBA00022603"/>
    </source>
</evidence>
<organism evidence="7 8">
    <name type="scientific">Rhizobium rhizogenes</name>
    <name type="common">Agrobacterium rhizogenes</name>
    <dbReference type="NCBI Taxonomy" id="359"/>
    <lineage>
        <taxon>Bacteria</taxon>
        <taxon>Pseudomonadati</taxon>
        <taxon>Pseudomonadota</taxon>
        <taxon>Alphaproteobacteria</taxon>
        <taxon>Hyphomicrobiales</taxon>
        <taxon>Rhizobiaceae</taxon>
        <taxon>Rhizobium/Agrobacterium group</taxon>
        <taxon>Rhizobium</taxon>
    </lineage>
</organism>
<evidence type="ECO:0000256" key="4">
    <source>
        <dbReference type="ARBA" id="ARBA00022679"/>
    </source>
</evidence>
<evidence type="ECO:0000256" key="2">
    <source>
        <dbReference type="ARBA" id="ARBA00011900"/>
    </source>
</evidence>
<dbReference type="EC" id="2.1.1.72" evidence="2"/>
<reference evidence="7 8" key="1">
    <citation type="journal article" date="2019" name="Appl. Microbiol. Biotechnol.">
        <title>Differential efficiency of wild type rhizogenic strains for rol gene transformation of plants.</title>
        <authorList>
            <person name="Desmet S."/>
            <person name="De Keyser E."/>
            <person name="Van Vaerenbergh J."/>
            <person name="Baeyen S."/>
            <person name="Van Huylenbroeck J."/>
            <person name="Geelen D."/>
            <person name="Dhooghe E."/>
        </authorList>
    </citation>
    <scope>NUCLEOTIDE SEQUENCE [LARGE SCALE GENOMIC DNA]</scope>
    <source>
        <strain evidence="7 8">GBBC3284</strain>
    </source>
</reference>
<dbReference type="InterPro" id="IPR023095">
    <property type="entry name" value="Ade_MeTrfase_dom_2"/>
</dbReference>
<dbReference type="InterPro" id="IPR012263">
    <property type="entry name" value="M_m6A_EcoRV"/>
</dbReference>
<dbReference type="Pfam" id="PF02086">
    <property type="entry name" value="MethyltransfD12"/>
    <property type="match status" value="1"/>
</dbReference>
<comment type="similarity">
    <text evidence="1">Belongs to the N(4)/N(6)-methyltransferase family.</text>
</comment>
<evidence type="ECO:0000256" key="1">
    <source>
        <dbReference type="ARBA" id="ARBA00006594"/>
    </source>
</evidence>
<dbReference type="OrthoDB" id="9805629at2"/>
<dbReference type="InterPro" id="IPR029063">
    <property type="entry name" value="SAM-dependent_MTases_sf"/>
</dbReference>
<dbReference type="GO" id="GO:0009307">
    <property type="term" value="P:DNA restriction-modification system"/>
    <property type="evidence" value="ECO:0007669"/>
    <property type="project" value="InterPro"/>
</dbReference>
<keyword evidence="4" id="KW-0808">Transferase</keyword>
<dbReference type="RefSeq" id="WP_080823372.1">
    <property type="nucleotide sequence ID" value="NZ_SGNY01000001.1"/>
</dbReference>
<dbReference type="Gene3D" id="3.40.50.150">
    <property type="entry name" value="Vaccinia Virus protein VP39"/>
    <property type="match status" value="1"/>
</dbReference>
<proteinExistence type="inferred from homology"/>
<dbReference type="PANTHER" id="PTHR30481:SF4">
    <property type="entry name" value="SITE-SPECIFIC DNA-METHYLTRANSFERASE (ADENINE-SPECIFIC)"/>
    <property type="match status" value="1"/>
</dbReference>
<dbReference type="GO" id="GO:0009007">
    <property type="term" value="F:site-specific DNA-methyltransferase (adenine-specific) activity"/>
    <property type="evidence" value="ECO:0007669"/>
    <property type="project" value="UniProtKB-EC"/>
</dbReference>
<gene>
    <name evidence="7" type="ORF">EXN68_05155</name>
</gene>
<dbReference type="Gene3D" id="1.10.1020.10">
    <property type="entry name" value="Adenine-specific Methyltransferase, Domain 2"/>
    <property type="match status" value="1"/>
</dbReference>
<dbReference type="PIRSF" id="PIRSF000398">
    <property type="entry name" value="M_m6A_EcoRV"/>
    <property type="match status" value="1"/>
</dbReference>
<dbReference type="PRINTS" id="PR00505">
    <property type="entry name" value="D12N6MTFRASE"/>
</dbReference>
<keyword evidence="3 7" id="KW-0489">Methyltransferase</keyword>
<name>A0A546XQL8_RHIRH</name>
<dbReference type="EMBL" id="SGNY01000001">
    <property type="protein sequence ID" value="TRB03033.1"/>
    <property type="molecule type" value="Genomic_DNA"/>
</dbReference>
<dbReference type="GO" id="GO:0006298">
    <property type="term" value="P:mismatch repair"/>
    <property type="evidence" value="ECO:0007669"/>
    <property type="project" value="TreeGrafter"/>
</dbReference>
<evidence type="ECO:0000256" key="6">
    <source>
        <dbReference type="ARBA" id="ARBA00047942"/>
    </source>
</evidence>
<keyword evidence="5" id="KW-0949">S-adenosyl-L-methionine</keyword>
<evidence type="ECO:0000313" key="7">
    <source>
        <dbReference type="EMBL" id="TRB03033.1"/>
    </source>
</evidence>
<dbReference type="GO" id="GO:1904047">
    <property type="term" value="F:S-adenosyl-L-methionine binding"/>
    <property type="evidence" value="ECO:0007669"/>
    <property type="project" value="TreeGrafter"/>
</dbReference>
<dbReference type="SUPFAM" id="SSF53335">
    <property type="entry name" value="S-adenosyl-L-methionine-dependent methyltransferases"/>
    <property type="match status" value="1"/>
</dbReference>
<dbReference type="GO" id="GO:0032259">
    <property type="term" value="P:methylation"/>
    <property type="evidence" value="ECO:0007669"/>
    <property type="project" value="UniProtKB-KW"/>
</dbReference>
<protein>
    <recommendedName>
        <fullName evidence="2">site-specific DNA-methyltransferase (adenine-specific)</fullName>
        <ecNumber evidence="2">2.1.1.72</ecNumber>
    </recommendedName>
</protein>
<dbReference type="Proteomes" id="UP000315434">
    <property type="component" value="Unassembled WGS sequence"/>
</dbReference>
<evidence type="ECO:0000256" key="5">
    <source>
        <dbReference type="ARBA" id="ARBA00022691"/>
    </source>
</evidence>
<dbReference type="PANTHER" id="PTHR30481">
    <property type="entry name" value="DNA ADENINE METHYLASE"/>
    <property type="match status" value="1"/>
</dbReference>